<feature type="compositionally biased region" description="Polar residues" evidence="1">
    <location>
        <begin position="39"/>
        <end position="48"/>
    </location>
</feature>
<keyword evidence="4" id="KW-1185">Reference proteome</keyword>
<feature type="signal peptide" evidence="2">
    <location>
        <begin position="1"/>
        <end position="28"/>
    </location>
</feature>
<dbReference type="Proteomes" id="UP000494115">
    <property type="component" value="Unassembled WGS sequence"/>
</dbReference>
<dbReference type="RefSeq" id="WP_246257287.1">
    <property type="nucleotide sequence ID" value="NZ_CADIKM010000009.1"/>
</dbReference>
<organism evidence="3 4">
    <name type="scientific">Pararobbsia alpina</name>
    <dbReference type="NCBI Taxonomy" id="621374"/>
    <lineage>
        <taxon>Bacteria</taxon>
        <taxon>Pseudomonadati</taxon>
        <taxon>Pseudomonadota</taxon>
        <taxon>Betaproteobacteria</taxon>
        <taxon>Burkholderiales</taxon>
        <taxon>Burkholderiaceae</taxon>
        <taxon>Pararobbsia</taxon>
    </lineage>
</organism>
<reference evidence="3 4" key="1">
    <citation type="submission" date="2020-04" db="EMBL/GenBank/DDBJ databases">
        <authorList>
            <person name="De Canck E."/>
        </authorList>
    </citation>
    <scope>NUCLEOTIDE SEQUENCE [LARGE SCALE GENOMIC DNA]</scope>
    <source>
        <strain evidence="3 4">LMG 28138</strain>
    </source>
</reference>
<proteinExistence type="predicted"/>
<evidence type="ECO:0000313" key="4">
    <source>
        <dbReference type="Proteomes" id="UP000494115"/>
    </source>
</evidence>
<sequence length="83" mass="8675">MQNLHFQMKSLKCVLIAVSMSAAAAANAQESGAPPVDASAQTVSQARTNAGARTEGLAKQDSRAEKKDRCVGPISFCDIYFGG</sequence>
<evidence type="ECO:0008006" key="5">
    <source>
        <dbReference type="Google" id="ProtNLM"/>
    </source>
</evidence>
<evidence type="ECO:0000313" key="3">
    <source>
        <dbReference type="EMBL" id="CAB3787850.1"/>
    </source>
</evidence>
<protein>
    <recommendedName>
        <fullName evidence="5">Phosphate starvation-inducible protein PsiF</fullName>
    </recommendedName>
</protein>
<accession>A0A6S7BHH3</accession>
<gene>
    <name evidence="3" type="ORF">LMG28138_02514</name>
</gene>
<dbReference type="EMBL" id="CADIKM010000009">
    <property type="protein sequence ID" value="CAB3787850.1"/>
    <property type="molecule type" value="Genomic_DNA"/>
</dbReference>
<evidence type="ECO:0000256" key="2">
    <source>
        <dbReference type="SAM" id="SignalP"/>
    </source>
</evidence>
<feature type="region of interest" description="Disordered" evidence="1">
    <location>
        <begin position="29"/>
        <end position="64"/>
    </location>
</feature>
<evidence type="ECO:0000256" key="1">
    <source>
        <dbReference type="SAM" id="MobiDB-lite"/>
    </source>
</evidence>
<keyword evidence="2" id="KW-0732">Signal</keyword>
<feature type="chain" id="PRO_5028992785" description="Phosphate starvation-inducible protein PsiF" evidence="2">
    <location>
        <begin position="29"/>
        <end position="83"/>
    </location>
</feature>
<name>A0A6S7BHH3_9BURK</name>
<dbReference type="AlphaFoldDB" id="A0A6S7BHH3"/>